<keyword evidence="6" id="KW-0547">Nucleotide-binding</keyword>
<evidence type="ECO:0000259" key="11">
    <source>
        <dbReference type="PROSITE" id="PS50109"/>
    </source>
</evidence>
<evidence type="ECO:0000256" key="2">
    <source>
        <dbReference type="ARBA" id="ARBA00004370"/>
    </source>
</evidence>
<keyword evidence="10" id="KW-0812">Transmembrane</keyword>
<keyword evidence="7" id="KW-0418">Kinase</keyword>
<sequence length="471" mass="51205">MSDLPAPTPLPLQPALDLQRSLILRWTALALALLLGLGLWEGWQLRRNALAELPASAQLAVTLLQEDIARRAGSFDRENLVLRPEVLDPLARRIPLCLAAYNLRGPLMAVHCEPVRPESALDRWLGERLRPAEDLRDERTLLMPAGIVVARVESQVPWEQVGHAWAERLRLLLAVAAGLGLMLLAVTRPVRRALEPTQQILAALARLEGGDRRVRLPLPALRELRHVAQSFNRLAEAWVALIEEQRRLALRLLDVREEERRRLARELHDEMAQRLSALQAEAAVSAALAERHADPALLGGAQRIASLTAQALDGLQQVLHELRPAALDRFGLGPALQALVDSPRRRPDGEPIACRLVLPDSGLDLGRLPAGHAVHVYRIVQEGLSNACRHGQATQVQVSLGLREDGGLRVVVQDDGRGPGPQGLAPGHGLLGLGERVQALDGRLQLSLPPGGGMQLAVDLPPLPAAGEGAR</sequence>
<dbReference type="GO" id="GO:0016020">
    <property type="term" value="C:membrane"/>
    <property type="evidence" value="ECO:0007669"/>
    <property type="project" value="UniProtKB-SubCell"/>
</dbReference>
<dbReference type="PANTHER" id="PTHR24421:SF10">
    <property type="entry name" value="NITRATE_NITRITE SENSOR PROTEIN NARQ"/>
    <property type="match status" value="1"/>
</dbReference>
<feature type="domain" description="Histidine kinase" evidence="11">
    <location>
        <begin position="266"/>
        <end position="464"/>
    </location>
</feature>
<dbReference type="EMBL" id="JACIVI010000001">
    <property type="protein sequence ID" value="MBB1160579.1"/>
    <property type="molecule type" value="Genomic_DNA"/>
</dbReference>
<dbReference type="Pfam" id="PF02518">
    <property type="entry name" value="HATPase_c"/>
    <property type="match status" value="1"/>
</dbReference>
<dbReference type="InterPro" id="IPR003594">
    <property type="entry name" value="HATPase_dom"/>
</dbReference>
<evidence type="ECO:0000256" key="7">
    <source>
        <dbReference type="ARBA" id="ARBA00022777"/>
    </source>
</evidence>
<evidence type="ECO:0000256" key="4">
    <source>
        <dbReference type="ARBA" id="ARBA00022553"/>
    </source>
</evidence>
<dbReference type="InterPro" id="IPR003660">
    <property type="entry name" value="HAMP_dom"/>
</dbReference>
<dbReference type="CDD" id="cd06225">
    <property type="entry name" value="HAMP"/>
    <property type="match status" value="1"/>
</dbReference>
<dbReference type="InterPro" id="IPR050482">
    <property type="entry name" value="Sensor_HK_TwoCompSys"/>
</dbReference>
<evidence type="ECO:0000313" key="13">
    <source>
        <dbReference type="EMBL" id="MBB1160579.1"/>
    </source>
</evidence>
<dbReference type="InterPro" id="IPR036890">
    <property type="entry name" value="HATPase_C_sf"/>
</dbReference>
<dbReference type="Gene3D" id="3.30.565.10">
    <property type="entry name" value="Histidine kinase-like ATPase, C-terminal domain"/>
    <property type="match status" value="1"/>
</dbReference>
<keyword evidence="10" id="KW-1133">Transmembrane helix</keyword>
<keyword evidence="4" id="KW-0597">Phosphoprotein</keyword>
<dbReference type="Pfam" id="PF00672">
    <property type="entry name" value="HAMP"/>
    <property type="match status" value="1"/>
</dbReference>
<evidence type="ECO:0000256" key="8">
    <source>
        <dbReference type="ARBA" id="ARBA00022840"/>
    </source>
</evidence>
<keyword evidence="9" id="KW-0902">Two-component regulatory system</keyword>
<keyword evidence="8" id="KW-0067">ATP-binding</keyword>
<feature type="transmembrane region" description="Helical" evidence="10">
    <location>
        <begin position="22"/>
        <end position="40"/>
    </location>
</feature>
<comment type="caution">
    <text evidence="13">The sequence shown here is derived from an EMBL/GenBank/DDBJ whole genome shotgun (WGS) entry which is preliminary data.</text>
</comment>
<dbReference type="Gene3D" id="1.20.5.1930">
    <property type="match status" value="1"/>
</dbReference>
<feature type="domain" description="HAMP" evidence="12">
    <location>
        <begin position="191"/>
        <end position="243"/>
    </location>
</feature>
<dbReference type="GO" id="GO:0005524">
    <property type="term" value="F:ATP binding"/>
    <property type="evidence" value="ECO:0007669"/>
    <property type="project" value="UniProtKB-KW"/>
</dbReference>
<dbReference type="PROSITE" id="PS50885">
    <property type="entry name" value="HAMP"/>
    <property type="match status" value="1"/>
</dbReference>
<evidence type="ECO:0000256" key="3">
    <source>
        <dbReference type="ARBA" id="ARBA00012438"/>
    </source>
</evidence>
<dbReference type="AlphaFoldDB" id="A0A839HMT4"/>
<dbReference type="PROSITE" id="PS50109">
    <property type="entry name" value="HIS_KIN"/>
    <property type="match status" value="1"/>
</dbReference>
<dbReference type="PANTHER" id="PTHR24421">
    <property type="entry name" value="NITRATE/NITRITE SENSOR PROTEIN NARX-RELATED"/>
    <property type="match status" value="1"/>
</dbReference>
<gene>
    <name evidence="13" type="ORF">H4F90_01115</name>
</gene>
<dbReference type="SUPFAM" id="SSF55874">
    <property type="entry name" value="ATPase domain of HSP90 chaperone/DNA topoisomerase II/histidine kinase"/>
    <property type="match status" value="1"/>
</dbReference>
<evidence type="ECO:0000256" key="6">
    <source>
        <dbReference type="ARBA" id="ARBA00022741"/>
    </source>
</evidence>
<dbReference type="Proteomes" id="UP000586093">
    <property type="component" value="Unassembled WGS sequence"/>
</dbReference>
<evidence type="ECO:0000313" key="14">
    <source>
        <dbReference type="Proteomes" id="UP000586093"/>
    </source>
</evidence>
<organism evidence="13 14">
    <name type="scientific">Aquariibacter albus</name>
    <dbReference type="NCBI Taxonomy" id="2759899"/>
    <lineage>
        <taxon>Bacteria</taxon>
        <taxon>Pseudomonadati</taxon>
        <taxon>Pseudomonadota</taxon>
        <taxon>Betaproteobacteria</taxon>
        <taxon>Burkholderiales</taxon>
        <taxon>Sphaerotilaceae</taxon>
        <taxon>Aquariibacter</taxon>
    </lineage>
</organism>
<dbReference type="CDD" id="cd16917">
    <property type="entry name" value="HATPase_UhpB-NarQ-NarX-like"/>
    <property type="match status" value="1"/>
</dbReference>
<comment type="catalytic activity">
    <reaction evidence="1">
        <text>ATP + protein L-histidine = ADP + protein N-phospho-L-histidine.</text>
        <dbReference type="EC" id="2.7.13.3"/>
    </reaction>
</comment>
<proteinExistence type="predicted"/>
<comment type="subcellular location">
    <subcellularLocation>
        <location evidence="2">Membrane</location>
    </subcellularLocation>
</comment>
<accession>A0A839HMT4</accession>
<evidence type="ECO:0000256" key="5">
    <source>
        <dbReference type="ARBA" id="ARBA00022679"/>
    </source>
</evidence>
<dbReference type="RefSeq" id="WP_182660655.1">
    <property type="nucleotide sequence ID" value="NZ_JACIVI010000001.1"/>
</dbReference>
<keyword evidence="14" id="KW-1185">Reference proteome</keyword>
<evidence type="ECO:0000256" key="9">
    <source>
        <dbReference type="ARBA" id="ARBA00023012"/>
    </source>
</evidence>
<reference evidence="13 14" key="1">
    <citation type="submission" date="2020-08" db="EMBL/GenBank/DDBJ databases">
        <title>Aquariorum lacteus gen. nov., sp. nov., a new member of the family Comamonadaceae, isolated from freshwater aquarium.</title>
        <authorList>
            <person name="Chun S.-J."/>
        </authorList>
    </citation>
    <scope>NUCLEOTIDE SEQUENCE [LARGE SCALE GENOMIC DNA]</scope>
    <source>
        <strain evidence="13 14">SJAQ100</strain>
    </source>
</reference>
<dbReference type="InterPro" id="IPR011712">
    <property type="entry name" value="Sig_transdc_His_kin_sub3_dim/P"/>
</dbReference>
<evidence type="ECO:0000256" key="1">
    <source>
        <dbReference type="ARBA" id="ARBA00000085"/>
    </source>
</evidence>
<dbReference type="GO" id="GO:0000155">
    <property type="term" value="F:phosphorelay sensor kinase activity"/>
    <property type="evidence" value="ECO:0007669"/>
    <property type="project" value="InterPro"/>
</dbReference>
<protein>
    <recommendedName>
        <fullName evidence="3">histidine kinase</fullName>
        <ecNumber evidence="3">2.7.13.3</ecNumber>
    </recommendedName>
</protein>
<dbReference type="GO" id="GO:0046983">
    <property type="term" value="F:protein dimerization activity"/>
    <property type="evidence" value="ECO:0007669"/>
    <property type="project" value="InterPro"/>
</dbReference>
<evidence type="ECO:0000259" key="12">
    <source>
        <dbReference type="PROSITE" id="PS50885"/>
    </source>
</evidence>
<dbReference type="EC" id="2.7.13.3" evidence="3"/>
<name>A0A839HMT4_9BURK</name>
<keyword evidence="5" id="KW-0808">Transferase</keyword>
<dbReference type="SMART" id="SM00304">
    <property type="entry name" value="HAMP"/>
    <property type="match status" value="1"/>
</dbReference>
<dbReference type="Pfam" id="PF07730">
    <property type="entry name" value="HisKA_3"/>
    <property type="match status" value="1"/>
</dbReference>
<evidence type="ECO:0000256" key="10">
    <source>
        <dbReference type="SAM" id="Phobius"/>
    </source>
</evidence>
<keyword evidence="10" id="KW-0472">Membrane</keyword>
<dbReference type="InterPro" id="IPR005467">
    <property type="entry name" value="His_kinase_dom"/>
</dbReference>